<evidence type="ECO:0000256" key="11">
    <source>
        <dbReference type="RuleBase" id="RU362068"/>
    </source>
</evidence>
<feature type="domain" description="Ketopantoate reductase N-terminal" evidence="12">
    <location>
        <begin position="4"/>
        <end position="157"/>
    </location>
</feature>
<accession>A0ABQ1FNC0</accession>
<evidence type="ECO:0000256" key="4">
    <source>
        <dbReference type="ARBA" id="ARBA00013014"/>
    </source>
</evidence>
<dbReference type="InterPro" id="IPR008927">
    <property type="entry name" value="6-PGluconate_DH-like_C_sf"/>
</dbReference>
<evidence type="ECO:0000256" key="2">
    <source>
        <dbReference type="ARBA" id="ARBA00004994"/>
    </source>
</evidence>
<dbReference type="EMBL" id="BMHF01000001">
    <property type="protein sequence ID" value="GGA20726.1"/>
    <property type="molecule type" value="Genomic_DNA"/>
</dbReference>
<dbReference type="NCBIfam" id="TIGR00745">
    <property type="entry name" value="apbA_panE"/>
    <property type="match status" value="1"/>
</dbReference>
<keyword evidence="15" id="KW-1185">Reference proteome</keyword>
<dbReference type="InterPro" id="IPR013752">
    <property type="entry name" value="KPA_reductase"/>
</dbReference>
<dbReference type="InterPro" id="IPR003710">
    <property type="entry name" value="ApbA"/>
</dbReference>
<evidence type="ECO:0000256" key="7">
    <source>
        <dbReference type="ARBA" id="ARBA00022857"/>
    </source>
</evidence>
<dbReference type="Gene3D" id="1.10.1040.10">
    <property type="entry name" value="N-(1-d-carboxylethyl)-l-norvaline Dehydrogenase, domain 2"/>
    <property type="match status" value="1"/>
</dbReference>
<evidence type="ECO:0000256" key="3">
    <source>
        <dbReference type="ARBA" id="ARBA00007870"/>
    </source>
</evidence>
<dbReference type="SUPFAM" id="SSF51735">
    <property type="entry name" value="NAD(P)-binding Rossmann-fold domains"/>
    <property type="match status" value="1"/>
</dbReference>
<comment type="catalytic activity">
    <reaction evidence="10 11">
        <text>(R)-pantoate + NADP(+) = 2-dehydropantoate + NADPH + H(+)</text>
        <dbReference type="Rhea" id="RHEA:16233"/>
        <dbReference type="ChEBI" id="CHEBI:11561"/>
        <dbReference type="ChEBI" id="CHEBI:15378"/>
        <dbReference type="ChEBI" id="CHEBI:15980"/>
        <dbReference type="ChEBI" id="CHEBI:57783"/>
        <dbReference type="ChEBI" id="CHEBI:58349"/>
        <dbReference type="EC" id="1.1.1.169"/>
    </reaction>
</comment>
<organism evidence="14 15">
    <name type="scientific">Paenibacillus physcomitrellae</name>
    <dbReference type="NCBI Taxonomy" id="1619311"/>
    <lineage>
        <taxon>Bacteria</taxon>
        <taxon>Bacillati</taxon>
        <taxon>Bacillota</taxon>
        <taxon>Bacilli</taxon>
        <taxon>Bacillales</taxon>
        <taxon>Paenibacillaceae</taxon>
        <taxon>Paenibacillus</taxon>
    </lineage>
</organism>
<sequence>MRIDIVGAGAIGLLFAGELSAAGHNVHLWTRTEEQADWINRHGIELEHHNGLRNTVKTGIEAGVLSRGWAEKAEGSAWVLLAVKQRHLTSGLLDSLAFIKESHVPVVCLQNGMGHLDRLASYLSRDQLYAAVTTEGAKKLSANQVIRSNPGQTRLGSPFEADPVKLTEIADVLGQAGFGAQVAKDIEREMHRKLLMNAAINPLTALWRIPNGELLTSEYRRGALEGLISEALAIYERLGIPYDADIGEQIKEVCRTTSGNISSMLADVQRGEETEVDFINGYLVEMAGKAGMSAPAHEWVWRLIKGLSNT</sequence>
<dbReference type="PANTHER" id="PTHR43765">
    <property type="entry name" value="2-DEHYDROPANTOATE 2-REDUCTASE-RELATED"/>
    <property type="match status" value="1"/>
</dbReference>
<evidence type="ECO:0000256" key="6">
    <source>
        <dbReference type="ARBA" id="ARBA00022655"/>
    </source>
</evidence>
<evidence type="ECO:0000259" key="13">
    <source>
        <dbReference type="Pfam" id="PF08546"/>
    </source>
</evidence>
<evidence type="ECO:0000259" key="12">
    <source>
        <dbReference type="Pfam" id="PF02558"/>
    </source>
</evidence>
<evidence type="ECO:0000313" key="15">
    <source>
        <dbReference type="Proteomes" id="UP000609323"/>
    </source>
</evidence>
<name>A0ABQ1FNC0_9BACL</name>
<keyword evidence="8 11" id="KW-0560">Oxidoreductase</keyword>
<proteinExistence type="inferred from homology"/>
<evidence type="ECO:0000256" key="5">
    <source>
        <dbReference type="ARBA" id="ARBA00019465"/>
    </source>
</evidence>
<keyword evidence="6 11" id="KW-0566">Pantothenate biosynthesis</keyword>
<dbReference type="InterPro" id="IPR013332">
    <property type="entry name" value="KPR_N"/>
</dbReference>
<evidence type="ECO:0000313" key="14">
    <source>
        <dbReference type="EMBL" id="GGA20726.1"/>
    </source>
</evidence>
<reference evidence="15" key="1">
    <citation type="journal article" date="2019" name="Int. J. Syst. Evol. Microbiol.">
        <title>The Global Catalogue of Microorganisms (GCM) 10K type strain sequencing project: providing services to taxonomists for standard genome sequencing and annotation.</title>
        <authorList>
            <consortium name="The Broad Institute Genomics Platform"/>
            <consortium name="The Broad Institute Genome Sequencing Center for Infectious Disease"/>
            <person name="Wu L."/>
            <person name="Ma J."/>
        </authorList>
    </citation>
    <scope>NUCLEOTIDE SEQUENCE [LARGE SCALE GENOMIC DNA]</scope>
    <source>
        <strain evidence="15">CGMCC 1.15044</strain>
    </source>
</reference>
<comment type="function">
    <text evidence="1 11">Catalyzes the NADPH-dependent reduction of ketopantoate into pantoic acid.</text>
</comment>
<evidence type="ECO:0000256" key="10">
    <source>
        <dbReference type="ARBA" id="ARBA00048793"/>
    </source>
</evidence>
<keyword evidence="7 11" id="KW-0521">NADP</keyword>
<dbReference type="PANTHER" id="PTHR43765:SF2">
    <property type="entry name" value="2-DEHYDROPANTOATE 2-REDUCTASE"/>
    <property type="match status" value="1"/>
</dbReference>
<dbReference type="SUPFAM" id="SSF48179">
    <property type="entry name" value="6-phosphogluconate dehydrogenase C-terminal domain-like"/>
    <property type="match status" value="1"/>
</dbReference>
<feature type="domain" description="Ketopantoate reductase C-terminal" evidence="13">
    <location>
        <begin position="185"/>
        <end position="307"/>
    </location>
</feature>
<comment type="pathway">
    <text evidence="2 11">Cofactor biosynthesis; (R)-pantothenate biosynthesis; (R)-pantoate from 3-methyl-2-oxobutanoate: step 2/2.</text>
</comment>
<dbReference type="Proteomes" id="UP000609323">
    <property type="component" value="Unassembled WGS sequence"/>
</dbReference>
<dbReference type="InterPro" id="IPR036291">
    <property type="entry name" value="NAD(P)-bd_dom_sf"/>
</dbReference>
<evidence type="ECO:0000256" key="8">
    <source>
        <dbReference type="ARBA" id="ARBA00023002"/>
    </source>
</evidence>
<evidence type="ECO:0000256" key="9">
    <source>
        <dbReference type="ARBA" id="ARBA00032024"/>
    </source>
</evidence>
<dbReference type="Pfam" id="PF08546">
    <property type="entry name" value="ApbA_C"/>
    <property type="match status" value="1"/>
</dbReference>
<dbReference type="InterPro" id="IPR013328">
    <property type="entry name" value="6PGD_dom2"/>
</dbReference>
<comment type="similarity">
    <text evidence="3 11">Belongs to the ketopantoate reductase family.</text>
</comment>
<dbReference type="EC" id="1.1.1.169" evidence="4 11"/>
<comment type="caution">
    <text evidence="14">The sequence shown here is derived from an EMBL/GenBank/DDBJ whole genome shotgun (WGS) entry which is preliminary data.</text>
</comment>
<gene>
    <name evidence="14" type="primary">panE</name>
    <name evidence="14" type="ORF">GCM10010917_01780</name>
</gene>
<dbReference type="InterPro" id="IPR050838">
    <property type="entry name" value="Ketopantoate_reductase"/>
</dbReference>
<evidence type="ECO:0000256" key="1">
    <source>
        <dbReference type="ARBA" id="ARBA00002919"/>
    </source>
</evidence>
<dbReference type="RefSeq" id="WP_157739430.1">
    <property type="nucleotide sequence ID" value="NZ_BMHF01000001.1"/>
</dbReference>
<dbReference type="Pfam" id="PF02558">
    <property type="entry name" value="ApbA"/>
    <property type="match status" value="1"/>
</dbReference>
<protein>
    <recommendedName>
        <fullName evidence="5 11">2-dehydropantoate 2-reductase</fullName>
        <ecNumber evidence="4 11">1.1.1.169</ecNumber>
    </recommendedName>
    <alternativeName>
        <fullName evidence="9 11">Ketopantoate reductase</fullName>
    </alternativeName>
</protein>
<dbReference type="Gene3D" id="3.40.50.720">
    <property type="entry name" value="NAD(P)-binding Rossmann-like Domain"/>
    <property type="match status" value="1"/>
</dbReference>